<dbReference type="STRING" id="1036611.A0A1L9Q462"/>
<feature type="transmembrane region" description="Helical" evidence="1">
    <location>
        <begin position="278"/>
        <end position="297"/>
    </location>
</feature>
<accession>A0A1L9Q462</accession>
<keyword evidence="1" id="KW-0472">Membrane</keyword>
<keyword evidence="3" id="KW-1185">Reference proteome</keyword>
<dbReference type="Proteomes" id="UP000184073">
    <property type="component" value="Unassembled WGS sequence"/>
</dbReference>
<gene>
    <name evidence="2" type="ORF">ASPVEDRAFT_144440</name>
</gene>
<feature type="transmembrane region" description="Helical" evidence="1">
    <location>
        <begin position="242"/>
        <end position="266"/>
    </location>
</feature>
<dbReference type="EMBL" id="KV878140">
    <property type="protein sequence ID" value="OJJ08554.1"/>
    <property type="molecule type" value="Genomic_DNA"/>
</dbReference>
<evidence type="ECO:0000313" key="3">
    <source>
        <dbReference type="Proteomes" id="UP000184073"/>
    </source>
</evidence>
<reference evidence="3" key="1">
    <citation type="journal article" date="2017" name="Genome Biol.">
        <title>Comparative genomics reveals high biological diversity and specific adaptations in the industrially and medically important fungal genus Aspergillus.</title>
        <authorList>
            <person name="de Vries R.P."/>
            <person name="Riley R."/>
            <person name="Wiebenga A."/>
            <person name="Aguilar-Osorio G."/>
            <person name="Amillis S."/>
            <person name="Uchima C.A."/>
            <person name="Anderluh G."/>
            <person name="Asadollahi M."/>
            <person name="Askin M."/>
            <person name="Barry K."/>
            <person name="Battaglia E."/>
            <person name="Bayram O."/>
            <person name="Benocci T."/>
            <person name="Braus-Stromeyer S.A."/>
            <person name="Caldana C."/>
            <person name="Canovas D."/>
            <person name="Cerqueira G.C."/>
            <person name="Chen F."/>
            <person name="Chen W."/>
            <person name="Choi C."/>
            <person name="Clum A."/>
            <person name="Dos Santos R.A."/>
            <person name="Damasio A.R."/>
            <person name="Diallinas G."/>
            <person name="Emri T."/>
            <person name="Fekete E."/>
            <person name="Flipphi M."/>
            <person name="Freyberg S."/>
            <person name="Gallo A."/>
            <person name="Gournas C."/>
            <person name="Habgood R."/>
            <person name="Hainaut M."/>
            <person name="Harispe M.L."/>
            <person name="Henrissat B."/>
            <person name="Hilden K.S."/>
            <person name="Hope R."/>
            <person name="Hossain A."/>
            <person name="Karabika E."/>
            <person name="Karaffa L."/>
            <person name="Karanyi Z."/>
            <person name="Krasevec N."/>
            <person name="Kuo A."/>
            <person name="Kusch H."/>
            <person name="LaButti K."/>
            <person name="Lagendijk E.L."/>
            <person name="Lapidus A."/>
            <person name="Levasseur A."/>
            <person name="Lindquist E."/>
            <person name="Lipzen A."/>
            <person name="Logrieco A.F."/>
            <person name="MacCabe A."/>
            <person name="Maekelae M.R."/>
            <person name="Malavazi I."/>
            <person name="Melin P."/>
            <person name="Meyer V."/>
            <person name="Mielnichuk N."/>
            <person name="Miskei M."/>
            <person name="Molnar A.P."/>
            <person name="Mule G."/>
            <person name="Ngan C.Y."/>
            <person name="Orejas M."/>
            <person name="Orosz E."/>
            <person name="Ouedraogo J.P."/>
            <person name="Overkamp K.M."/>
            <person name="Park H.-S."/>
            <person name="Perrone G."/>
            <person name="Piumi F."/>
            <person name="Punt P.J."/>
            <person name="Ram A.F."/>
            <person name="Ramon A."/>
            <person name="Rauscher S."/>
            <person name="Record E."/>
            <person name="Riano-Pachon D.M."/>
            <person name="Robert V."/>
            <person name="Roehrig J."/>
            <person name="Ruller R."/>
            <person name="Salamov A."/>
            <person name="Salih N.S."/>
            <person name="Samson R.A."/>
            <person name="Sandor E."/>
            <person name="Sanguinetti M."/>
            <person name="Schuetze T."/>
            <person name="Sepcic K."/>
            <person name="Shelest E."/>
            <person name="Sherlock G."/>
            <person name="Sophianopoulou V."/>
            <person name="Squina F.M."/>
            <person name="Sun H."/>
            <person name="Susca A."/>
            <person name="Todd R.B."/>
            <person name="Tsang A."/>
            <person name="Unkles S.E."/>
            <person name="van de Wiele N."/>
            <person name="van Rossen-Uffink D."/>
            <person name="Oliveira J.V."/>
            <person name="Vesth T.C."/>
            <person name="Visser J."/>
            <person name="Yu J.-H."/>
            <person name="Zhou M."/>
            <person name="Andersen M.R."/>
            <person name="Archer D.B."/>
            <person name="Baker S.E."/>
            <person name="Benoit I."/>
            <person name="Brakhage A.A."/>
            <person name="Braus G.H."/>
            <person name="Fischer R."/>
            <person name="Frisvad J.C."/>
            <person name="Goldman G.H."/>
            <person name="Houbraken J."/>
            <person name="Oakley B."/>
            <person name="Pocsi I."/>
            <person name="Scazzocchio C."/>
            <person name="Seiboth B."/>
            <person name="vanKuyk P.A."/>
            <person name="Wortman J."/>
            <person name="Dyer P.S."/>
            <person name="Grigoriev I.V."/>
        </authorList>
    </citation>
    <scope>NUCLEOTIDE SEQUENCE [LARGE SCALE GENOMIC DNA]</scope>
    <source>
        <strain evidence="3">CBS 583.65</strain>
    </source>
</reference>
<keyword evidence="1" id="KW-1133">Transmembrane helix</keyword>
<evidence type="ECO:0000256" key="1">
    <source>
        <dbReference type="SAM" id="Phobius"/>
    </source>
</evidence>
<sequence length="354" mass="40782">MLTLKVGHICSSFYTFLTNAVSWACFKIKTVNSPTKYHWQQPCIYVEWDCKTGRQLVFIFSLRDSWVSSFVDHIPDHEKRTVNPFAWHHAFAKEVLQIYDSAHWKLRDIVRAEEKAWHYHGILLPQRNRDELQNKADGRLPHDISRHLYHYQETIEVADNTLQALLTAQERWRQESPRQVLHVLPSWLDTYSGLLFEKNRVFSLICRIKGLNDRHINEINLSFNLISERSSRASSSGNPMKAVLTLCLVYLPGIFVSTLFSTSFFSNQSDIFTISSSFWVYWVIAIPLTLVTFLLWATANPANVLRNIAGVKGTVQTQDSPTVLDREKQAISKLQTPLKGLGWRRSAVGGHEPV</sequence>
<name>A0A1L9Q462_ASPVE</name>
<dbReference type="GeneID" id="63723497"/>
<dbReference type="AlphaFoldDB" id="A0A1L9Q462"/>
<dbReference type="VEuPathDB" id="FungiDB:ASPVEDRAFT_144440"/>
<keyword evidence="1" id="KW-0812">Transmembrane</keyword>
<organism evidence="2 3">
    <name type="scientific">Aspergillus versicolor CBS 583.65</name>
    <dbReference type="NCBI Taxonomy" id="1036611"/>
    <lineage>
        <taxon>Eukaryota</taxon>
        <taxon>Fungi</taxon>
        <taxon>Dikarya</taxon>
        <taxon>Ascomycota</taxon>
        <taxon>Pezizomycotina</taxon>
        <taxon>Eurotiomycetes</taxon>
        <taxon>Eurotiomycetidae</taxon>
        <taxon>Eurotiales</taxon>
        <taxon>Aspergillaceae</taxon>
        <taxon>Aspergillus</taxon>
        <taxon>Aspergillus subgen. Nidulantes</taxon>
    </lineage>
</organism>
<dbReference type="OrthoDB" id="5207033at2759"/>
<evidence type="ECO:0000313" key="2">
    <source>
        <dbReference type="EMBL" id="OJJ08554.1"/>
    </source>
</evidence>
<protein>
    <submittedName>
        <fullName evidence="2">Uncharacterized protein</fullName>
    </submittedName>
</protein>
<proteinExistence type="predicted"/>
<dbReference type="RefSeq" id="XP_040674316.1">
    <property type="nucleotide sequence ID" value="XM_040807986.1"/>
</dbReference>